<comment type="caution">
    <text evidence="3">The sequence shown here is derived from an EMBL/GenBank/DDBJ whole genome shotgun (WGS) entry which is preliminary data.</text>
</comment>
<keyword evidence="4" id="KW-1185">Reference proteome</keyword>
<comment type="subcellular location">
    <subcellularLocation>
        <location evidence="2">Mitochondrion inner membrane</location>
        <topology evidence="2">Peripheral membrane protein</topology>
        <orientation evidence="2">Matrix side</orientation>
    </subcellularLocation>
</comment>
<comment type="similarity">
    <text evidence="1 2">Belongs to the complex I NDUFA12 subunit family.</text>
</comment>
<dbReference type="OrthoDB" id="274641at2759"/>
<accession>A0A367JJH3</accession>
<protein>
    <recommendedName>
        <fullName evidence="2">NADH dehydrogenase [ubiquinone] 1 alpha subcomplex subunit</fullName>
    </recommendedName>
</protein>
<dbReference type="Proteomes" id="UP000253551">
    <property type="component" value="Unassembled WGS sequence"/>
</dbReference>
<dbReference type="PANTHER" id="PTHR12910">
    <property type="entry name" value="NADH-UBIQUINONE OXIDOREDUCTASE SUBUNIT B17.2"/>
    <property type="match status" value="1"/>
</dbReference>
<dbReference type="GO" id="GO:0005743">
    <property type="term" value="C:mitochondrial inner membrane"/>
    <property type="evidence" value="ECO:0007669"/>
    <property type="project" value="UniProtKB-SubCell"/>
</dbReference>
<dbReference type="GO" id="GO:0045271">
    <property type="term" value="C:respiratory chain complex I"/>
    <property type="evidence" value="ECO:0007669"/>
    <property type="project" value="InterPro"/>
</dbReference>
<name>A0A367JJH3_RHIST</name>
<evidence type="ECO:0000313" key="3">
    <source>
        <dbReference type="EMBL" id="RCH89851.1"/>
    </source>
</evidence>
<gene>
    <name evidence="3" type="ORF">CU098_007133</name>
</gene>
<dbReference type="AlphaFoldDB" id="A0A367JJH3"/>
<sequence>MSTLGRTLKNLVKVGPSSFIKQMNNIGDTKWGILAGVDANGNKYYENNDEVSGRERWVEYASDFPEGGDITPDWHMWLSRIVQEKPTEMNLQPQKWWGEPTPNFTGTVKGFKTYNTTTPKLYSWEPTVKSRE</sequence>
<keyword evidence="2" id="KW-0249">Electron transport</keyword>
<evidence type="ECO:0000313" key="4">
    <source>
        <dbReference type="Proteomes" id="UP000253551"/>
    </source>
</evidence>
<evidence type="ECO:0000256" key="1">
    <source>
        <dbReference type="ARBA" id="ARBA00007355"/>
    </source>
</evidence>
<dbReference type="EMBL" id="PJQM01003259">
    <property type="protein sequence ID" value="RCH89851.1"/>
    <property type="molecule type" value="Genomic_DNA"/>
</dbReference>
<dbReference type="PANTHER" id="PTHR12910:SF2">
    <property type="entry name" value="NADH DEHYDROGENASE [UBIQUINONE] 1 ALPHA SUBCOMPLEX SUBUNIT 12"/>
    <property type="match status" value="1"/>
</dbReference>
<keyword evidence="2" id="KW-0472">Membrane</keyword>
<dbReference type="STRING" id="4846.A0A367JJH3"/>
<proteinExistence type="inferred from homology"/>
<keyword evidence="2" id="KW-0813">Transport</keyword>
<dbReference type="Pfam" id="PF05071">
    <property type="entry name" value="NDUFA12"/>
    <property type="match status" value="1"/>
</dbReference>
<dbReference type="InterPro" id="IPR007763">
    <property type="entry name" value="NDUFA12"/>
</dbReference>
<reference evidence="3 4" key="1">
    <citation type="journal article" date="2018" name="G3 (Bethesda)">
        <title>Phylogenetic and Phylogenomic Definition of Rhizopus Species.</title>
        <authorList>
            <person name="Gryganskyi A.P."/>
            <person name="Golan J."/>
            <person name="Dolatabadi S."/>
            <person name="Mondo S."/>
            <person name="Robb S."/>
            <person name="Idnurm A."/>
            <person name="Muszewska A."/>
            <person name="Steczkiewicz K."/>
            <person name="Masonjones S."/>
            <person name="Liao H.L."/>
            <person name="Gajdeczka M.T."/>
            <person name="Anike F."/>
            <person name="Vuek A."/>
            <person name="Anishchenko I.M."/>
            <person name="Voigt K."/>
            <person name="de Hoog G.S."/>
            <person name="Smith M.E."/>
            <person name="Heitman J."/>
            <person name="Vilgalys R."/>
            <person name="Stajich J.E."/>
        </authorList>
    </citation>
    <scope>NUCLEOTIDE SEQUENCE [LARGE SCALE GENOMIC DNA]</scope>
    <source>
        <strain evidence="3 4">LSU 92-RS-03</strain>
    </source>
</reference>
<keyword evidence="2" id="KW-0496">Mitochondrion</keyword>
<comment type="function">
    <text evidence="2">Accessory subunit of the mitochondrial membrane respiratory chain NADH dehydrogenase (Complex I), that is believed not to be involved in catalysis. Complex I functions in the transfer of electrons from NADH to the respiratory chain. The immediate electron acceptor for the enzyme is believed to be ubiquinone.</text>
</comment>
<dbReference type="GO" id="GO:0006979">
    <property type="term" value="P:response to oxidative stress"/>
    <property type="evidence" value="ECO:0007669"/>
    <property type="project" value="TreeGrafter"/>
</dbReference>
<organism evidence="3 4">
    <name type="scientific">Rhizopus stolonifer</name>
    <name type="common">Rhizopus nigricans</name>
    <dbReference type="NCBI Taxonomy" id="4846"/>
    <lineage>
        <taxon>Eukaryota</taxon>
        <taxon>Fungi</taxon>
        <taxon>Fungi incertae sedis</taxon>
        <taxon>Mucoromycota</taxon>
        <taxon>Mucoromycotina</taxon>
        <taxon>Mucoromycetes</taxon>
        <taxon>Mucorales</taxon>
        <taxon>Mucorineae</taxon>
        <taxon>Rhizopodaceae</taxon>
        <taxon>Rhizopus</taxon>
    </lineage>
</organism>
<keyword evidence="2" id="KW-0679">Respiratory chain</keyword>
<keyword evidence="2" id="KW-0999">Mitochondrion inner membrane</keyword>
<evidence type="ECO:0000256" key="2">
    <source>
        <dbReference type="RuleBase" id="RU363103"/>
    </source>
</evidence>